<gene>
    <name evidence="2" type="ORF">CC80DRAFT_554214</name>
</gene>
<evidence type="ECO:0000313" key="3">
    <source>
        <dbReference type="Proteomes" id="UP000800035"/>
    </source>
</evidence>
<proteinExistence type="predicted"/>
<accession>A0A6A5TDT4</accession>
<sequence>MSTEVEMYLSATPVPSDSGTTTLKIDTDDCTCKISYNCVCFHVHGCKNVDAEAETSSEGKFGCVCEQDCACQRAGAGTESEPGPEPGTEIMSEPPKKLEFVQQSGLITIQHLRTQALVPCEESLNYEAVTQKETKQRRVKVRADKLMKNPNPR</sequence>
<reference evidence="2" key="1">
    <citation type="journal article" date="2020" name="Stud. Mycol.">
        <title>101 Dothideomycetes genomes: a test case for predicting lifestyles and emergence of pathogens.</title>
        <authorList>
            <person name="Haridas S."/>
            <person name="Albert R."/>
            <person name="Binder M."/>
            <person name="Bloem J."/>
            <person name="Labutti K."/>
            <person name="Salamov A."/>
            <person name="Andreopoulos B."/>
            <person name="Baker S."/>
            <person name="Barry K."/>
            <person name="Bills G."/>
            <person name="Bluhm B."/>
            <person name="Cannon C."/>
            <person name="Castanera R."/>
            <person name="Culley D."/>
            <person name="Daum C."/>
            <person name="Ezra D."/>
            <person name="Gonzalez J."/>
            <person name="Henrissat B."/>
            <person name="Kuo A."/>
            <person name="Liang C."/>
            <person name="Lipzen A."/>
            <person name="Lutzoni F."/>
            <person name="Magnuson J."/>
            <person name="Mondo S."/>
            <person name="Nolan M."/>
            <person name="Ohm R."/>
            <person name="Pangilinan J."/>
            <person name="Park H.-J."/>
            <person name="Ramirez L."/>
            <person name="Alfaro M."/>
            <person name="Sun H."/>
            <person name="Tritt A."/>
            <person name="Yoshinaga Y."/>
            <person name="Zwiers L.-H."/>
            <person name="Turgeon B."/>
            <person name="Goodwin S."/>
            <person name="Spatafora J."/>
            <person name="Crous P."/>
            <person name="Grigoriev I."/>
        </authorList>
    </citation>
    <scope>NUCLEOTIDE SEQUENCE</scope>
    <source>
        <strain evidence="2">CBS 675.92</strain>
    </source>
</reference>
<keyword evidence="3" id="KW-1185">Reference proteome</keyword>
<feature type="region of interest" description="Disordered" evidence="1">
    <location>
        <begin position="74"/>
        <end position="94"/>
    </location>
</feature>
<organism evidence="2 3">
    <name type="scientific">Byssothecium circinans</name>
    <dbReference type="NCBI Taxonomy" id="147558"/>
    <lineage>
        <taxon>Eukaryota</taxon>
        <taxon>Fungi</taxon>
        <taxon>Dikarya</taxon>
        <taxon>Ascomycota</taxon>
        <taxon>Pezizomycotina</taxon>
        <taxon>Dothideomycetes</taxon>
        <taxon>Pleosporomycetidae</taxon>
        <taxon>Pleosporales</taxon>
        <taxon>Massarineae</taxon>
        <taxon>Massarinaceae</taxon>
        <taxon>Byssothecium</taxon>
    </lineage>
</organism>
<dbReference type="Proteomes" id="UP000800035">
    <property type="component" value="Unassembled WGS sequence"/>
</dbReference>
<dbReference type="AlphaFoldDB" id="A0A6A5TDT4"/>
<evidence type="ECO:0000256" key="1">
    <source>
        <dbReference type="SAM" id="MobiDB-lite"/>
    </source>
</evidence>
<protein>
    <submittedName>
        <fullName evidence="2">Uncharacterized protein</fullName>
    </submittedName>
</protein>
<evidence type="ECO:0000313" key="2">
    <source>
        <dbReference type="EMBL" id="KAF1950458.1"/>
    </source>
</evidence>
<name>A0A6A5TDT4_9PLEO</name>
<feature type="compositionally biased region" description="Low complexity" evidence="1">
    <location>
        <begin position="74"/>
        <end position="89"/>
    </location>
</feature>
<dbReference type="EMBL" id="ML977025">
    <property type="protein sequence ID" value="KAF1950458.1"/>
    <property type="molecule type" value="Genomic_DNA"/>
</dbReference>